<evidence type="ECO:0000256" key="13">
    <source>
        <dbReference type="ARBA" id="ARBA00022824"/>
    </source>
</evidence>
<keyword evidence="10" id="KW-0479">Metal-binding</keyword>
<evidence type="ECO:0000256" key="9">
    <source>
        <dbReference type="ARBA" id="ARBA00022670"/>
    </source>
</evidence>
<dbReference type="FunFam" id="3.50.30.30:FF:000009">
    <property type="entry name" value="Carboxypeptidase Q"/>
    <property type="match status" value="1"/>
</dbReference>
<organism evidence="23 24">
    <name type="scientific">Halocaridina rubra</name>
    <name type="common">Hawaiian red shrimp</name>
    <dbReference type="NCBI Taxonomy" id="373956"/>
    <lineage>
        <taxon>Eukaryota</taxon>
        <taxon>Metazoa</taxon>
        <taxon>Ecdysozoa</taxon>
        <taxon>Arthropoda</taxon>
        <taxon>Crustacea</taxon>
        <taxon>Multicrustacea</taxon>
        <taxon>Malacostraca</taxon>
        <taxon>Eumalacostraca</taxon>
        <taxon>Eucarida</taxon>
        <taxon>Decapoda</taxon>
        <taxon>Pleocyemata</taxon>
        <taxon>Caridea</taxon>
        <taxon>Atyoidea</taxon>
        <taxon>Atyidae</taxon>
        <taxon>Halocaridina</taxon>
    </lineage>
</organism>
<keyword evidence="19" id="KW-0458">Lysosome</keyword>
<dbReference type="AlphaFoldDB" id="A0AAN8WHR7"/>
<dbReference type="SUPFAM" id="SSF53187">
    <property type="entry name" value="Zn-dependent exopeptidases"/>
    <property type="match status" value="1"/>
</dbReference>
<dbReference type="InterPro" id="IPR007484">
    <property type="entry name" value="Peptidase_M28"/>
</dbReference>
<evidence type="ECO:0000256" key="7">
    <source>
        <dbReference type="ARBA" id="ARBA00022525"/>
    </source>
</evidence>
<keyword evidence="17" id="KW-0865">Zymogen</keyword>
<dbReference type="GO" id="GO:0070573">
    <property type="term" value="F:metallodipeptidase activity"/>
    <property type="evidence" value="ECO:0007669"/>
    <property type="project" value="InterPro"/>
</dbReference>
<keyword evidence="11" id="KW-0732">Signal</keyword>
<keyword evidence="14" id="KW-0862">Zinc</keyword>
<comment type="subcellular location">
    <subcellularLocation>
        <location evidence="1">Endoplasmic reticulum</location>
    </subcellularLocation>
    <subcellularLocation>
        <location evidence="3">Golgi apparatus</location>
    </subcellularLocation>
    <subcellularLocation>
        <location evidence="2">Lysosome</location>
    </subcellularLocation>
    <subcellularLocation>
        <location evidence="4">Secreted</location>
    </subcellularLocation>
</comment>
<dbReference type="EMBL" id="JAXCGZ010019195">
    <property type="protein sequence ID" value="KAK7066432.1"/>
    <property type="molecule type" value="Genomic_DNA"/>
</dbReference>
<evidence type="ECO:0000259" key="22">
    <source>
        <dbReference type="Pfam" id="PF04389"/>
    </source>
</evidence>
<evidence type="ECO:0000256" key="16">
    <source>
        <dbReference type="ARBA" id="ARBA00023049"/>
    </source>
</evidence>
<evidence type="ECO:0000313" key="24">
    <source>
        <dbReference type="Proteomes" id="UP001381693"/>
    </source>
</evidence>
<gene>
    <name evidence="23" type="ORF">SK128_013769</name>
</gene>
<evidence type="ECO:0000256" key="6">
    <source>
        <dbReference type="ARBA" id="ARBA00014116"/>
    </source>
</evidence>
<keyword evidence="18" id="KW-0325">Glycoprotein</keyword>
<evidence type="ECO:0000313" key="23">
    <source>
        <dbReference type="EMBL" id="KAK7066432.1"/>
    </source>
</evidence>
<feature type="domain" description="Peptidase M28" evidence="22">
    <location>
        <begin position="170"/>
        <end position="322"/>
    </location>
</feature>
<evidence type="ECO:0000256" key="3">
    <source>
        <dbReference type="ARBA" id="ARBA00004555"/>
    </source>
</evidence>
<evidence type="ECO:0000256" key="21">
    <source>
        <dbReference type="ARBA" id="ARBA00033328"/>
    </source>
</evidence>
<evidence type="ECO:0000256" key="14">
    <source>
        <dbReference type="ARBA" id="ARBA00022833"/>
    </source>
</evidence>
<protein>
    <recommendedName>
        <fullName evidence="6">Carboxypeptidase Q</fullName>
    </recommendedName>
    <alternativeName>
        <fullName evidence="21">Plasma glutamate carboxypeptidase</fullName>
    </alternativeName>
</protein>
<dbReference type="Gene3D" id="3.40.630.10">
    <property type="entry name" value="Zn peptidases"/>
    <property type="match status" value="1"/>
</dbReference>
<evidence type="ECO:0000256" key="4">
    <source>
        <dbReference type="ARBA" id="ARBA00004613"/>
    </source>
</evidence>
<dbReference type="GO" id="GO:0006508">
    <property type="term" value="P:proteolysis"/>
    <property type="evidence" value="ECO:0007669"/>
    <property type="project" value="UniProtKB-KW"/>
</dbReference>
<dbReference type="GO" id="GO:0005764">
    <property type="term" value="C:lysosome"/>
    <property type="evidence" value="ECO:0007669"/>
    <property type="project" value="UniProtKB-SubCell"/>
</dbReference>
<dbReference type="Gene3D" id="3.50.30.30">
    <property type="match status" value="1"/>
</dbReference>
<dbReference type="Pfam" id="PF04389">
    <property type="entry name" value="Peptidase_M28"/>
    <property type="match status" value="1"/>
</dbReference>
<dbReference type="GO" id="GO:0005783">
    <property type="term" value="C:endoplasmic reticulum"/>
    <property type="evidence" value="ECO:0007669"/>
    <property type="project" value="UniProtKB-SubCell"/>
</dbReference>
<keyword evidence="7" id="KW-0964">Secreted</keyword>
<dbReference type="GO" id="GO:0005615">
    <property type="term" value="C:extracellular space"/>
    <property type="evidence" value="ECO:0007669"/>
    <property type="project" value="TreeGrafter"/>
</dbReference>
<keyword evidence="8" id="KW-0121">Carboxypeptidase</keyword>
<comment type="caution">
    <text evidence="23">The sequence shown here is derived from an EMBL/GenBank/DDBJ whole genome shotgun (WGS) entry which is preliminary data.</text>
</comment>
<dbReference type="PANTHER" id="PTHR12053:SF3">
    <property type="entry name" value="CARBOXYPEPTIDASE Q"/>
    <property type="match status" value="1"/>
</dbReference>
<dbReference type="GO" id="GO:0046872">
    <property type="term" value="F:metal ion binding"/>
    <property type="evidence" value="ECO:0007669"/>
    <property type="project" value="UniProtKB-KW"/>
</dbReference>
<evidence type="ECO:0000256" key="17">
    <source>
        <dbReference type="ARBA" id="ARBA00023145"/>
    </source>
</evidence>
<evidence type="ECO:0000256" key="18">
    <source>
        <dbReference type="ARBA" id="ARBA00023180"/>
    </source>
</evidence>
<evidence type="ECO:0000256" key="11">
    <source>
        <dbReference type="ARBA" id="ARBA00022729"/>
    </source>
</evidence>
<keyword evidence="13" id="KW-0256">Endoplasmic reticulum</keyword>
<keyword evidence="9" id="KW-0645">Protease</keyword>
<evidence type="ECO:0000256" key="15">
    <source>
        <dbReference type="ARBA" id="ARBA00023034"/>
    </source>
</evidence>
<evidence type="ECO:0000256" key="1">
    <source>
        <dbReference type="ARBA" id="ARBA00004240"/>
    </source>
</evidence>
<accession>A0AAN8WHR7</accession>
<keyword evidence="16" id="KW-0482">Metalloprotease</keyword>
<evidence type="ECO:0000256" key="8">
    <source>
        <dbReference type="ARBA" id="ARBA00022645"/>
    </source>
</evidence>
<dbReference type="Proteomes" id="UP001381693">
    <property type="component" value="Unassembled WGS sequence"/>
</dbReference>
<evidence type="ECO:0000256" key="12">
    <source>
        <dbReference type="ARBA" id="ARBA00022801"/>
    </source>
</evidence>
<evidence type="ECO:0000256" key="19">
    <source>
        <dbReference type="ARBA" id="ARBA00023228"/>
    </source>
</evidence>
<reference evidence="23 24" key="1">
    <citation type="submission" date="2023-11" db="EMBL/GenBank/DDBJ databases">
        <title>Halocaridina rubra genome assembly.</title>
        <authorList>
            <person name="Smith C."/>
        </authorList>
    </citation>
    <scope>NUCLEOTIDE SEQUENCE [LARGE SCALE GENOMIC DNA]</scope>
    <source>
        <strain evidence="23">EP-1</strain>
        <tissue evidence="23">Whole</tissue>
    </source>
</reference>
<keyword evidence="15" id="KW-0333">Golgi apparatus</keyword>
<dbReference type="GO" id="GO:0005794">
    <property type="term" value="C:Golgi apparatus"/>
    <property type="evidence" value="ECO:0007669"/>
    <property type="project" value="UniProtKB-SubCell"/>
</dbReference>
<sequence>MDEGRASVTPLTVLRNSESAWMVLPRLKNINMLGLGRSIGTPPEGIRAEVLVVKDFDDLAQNAALAAGRIVLYNLNFTSYGELSVYRGRGSAEAAKVGAVASLMSSLASFSIDSPHTGDQFLSQDDPLIPAAAISVEDASMMGRMQERGETIEVLLTMGAVNYAENISRNVIMELQGSEFPQETVVVSGHIDSWDVGQGAMDDGGGVMISWNAAVVLKRLGLIPRRTLRVIFFTAEEQGLIGGEAYFNAHESEKDNFQIIMESDGGTFNPTALAFKGNIEATCIMQEILKLLAPLNITEVLPGGGGPDIGNWGRVGVPLGNIHLHYLHTKGFWQENVNQNLNIGFS</sequence>
<comment type="similarity">
    <text evidence="5">Belongs to the peptidase M28 family.</text>
</comment>
<dbReference type="PANTHER" id="PTHR12053">
    <property type="entry name" value="PROTEASE FAMILY M28 PLASMA GLUTAMATE CARBOXYPEPTIDASE-RELATED"/>
    <property type="match status" value="1"/>
</dbReference>
<evidence type="ECO:0000256" key="2">
    <source>
        <dbReference type="ARBA" id="ARBA00004371"/>
    </source>
</evidence>
<comment type="subunit">
    <text evidence="20">Homodimer. The monomeric form is inactive while the homodimer is active.</text>
</comment>
<name>A0AAN8WHR7_HALRR</name>
<evidence type="ECO:0000256" key="10">
    <source>
        <dbReference type="ARBA" id="ARBA00022723"/>
    </source>
</evidence>
<proteinExistence type="inferred from homology"/>
<evidence type="ECO:0000256" key="20">
    <source>
        <dbReference type="ARBA" id="ARBA00025833"/>
    </source>
</evidence>
<keyword evidence="12" id="KW-0378">Hydrolase</keyword>
<dbReference type="GO" id="GO:0043171">
    <property type="term" value="P:peptide catabolic process"/>
    <property type="evidence" value="ECO:0007669"/>
    <property type="project" value="TreeGrafter"/>
</dbReference>
<dbReference type="GO" id="GO:0004180">
    <property type="term" value="F:carboxypeptidase activity"/>
    <property type="evidence" value="ECO:0007669"/>
    <property type="project" value="UniProtKB-KW"/>
</dbReference>
<keyword evidence="24" id="KW-1185">Reference proteome</keyword>
<evidence type="ECO:0000256" key="5">
    <source>
        <dbReference type="ARBA" id="ARBA00010918"/>
    </source>
</evidence>
<dbReference type="InterPro" id="IPR039866">
    <property type="entry name" value="CPQ"/>
</dbReference>